<evidence type="ECO:0000313" key="2">
    <source>
        <dbReference type="Proteomes" id="UP000324550"/>
    </source>
</evidence>
<proteinExistence type="predicted"/>
<gene>
    <name evidence="1" type="ORF">FVF61_13165</name>
</gene>
<dbReference type="EMBL" id="VSFC01000062">
    <property type="protein sequence ID" value="TYA52287.1"/>
    <property type="molecule type" value="Genomic_DNA"/>
</dbReference>
<keyword evidence="2" id="KW-1185">Reference proteome</keyword>
<comment type="caution">
    <text evidence="1">The sequence shown here is derived from an EMBL/GenBank/DDBJ whole genome shotgun (WGS) entry which is preliminary data.</text>
</comment>
<dbReference type="InterPro" id="IPR025535">
    <property type="entry name" value="DUF4421"/>
</dbReference>
<reference evidence="1 2" key="1">
    <citation type="submission" date="2019-08" db="EMBL/GenBank/DDBJ databases">
        <title>Formosa sediminis sp. nov., isolated from marine sediment.</title>
        <authorList>
            <person name="Cao W.R."/>
        </authorList>
    </citation>
    <scope>NUCLEOTIDE SEQUENCE [LARGE SCALE GENOMIC DNA]</scope>
    <source>
        <strain evidence="1 2">1494</strain>
    </source>
</reference>
<dbReference type="Proteomes" id="UP000324550">
    <property type="component" value="Unassembled WGS sequence"/>
</dbReference>
<dbReference type="AlphaFoldDB" id="A0A5D0G345"/>
<protein>
    <submittedName>
        <fullName evidence="1">DUF4421 domain-containing protein</fullName>
    </submittedName>
</protein>
<dbReference type="Pfam" id="PF14391">
    <property type="entry name" value="DUF4421"/>
    <property type="match status" value="1"/>
</dbReference>
<organism evidence="1 2">
    <name type="scientific">Formosa maritima</name>
    <dbReference type="NCBI Taxonomy" id="2592046"/>
    <lineage>
        <taxon>Bacteria</taxon>
        <taxon>Pseudomonadati</taxon>
        <taxon>Bacteroidota</taxon>
        <taxon>Flavobacteriia</taxon>
        <taxon>Flavobacteriales</taxon>
        <taxon>Flavobacteriaceae</taxon>
        <taxon>Formosa</taxon>
    </lineage>
</organism>
<accession>A0A5D0G345</accession>
<sequence length="324" mass="37697">MKTSEILGLNFFKYYVFFAFYCSTFSQNDSIIKSTYIKTFQDKISTRASIINTSNSFYIYDKESGDHYILEPNKTNYLGFSILFRSIEIDYGFSPNFLSENKDNKDSRLFTFNSRMFYNQWMQTIDFYNQKGFYFKDESNKVELPGVKSLKVGGSTSYIFNKNFSFRAIGFQNEWQIKSAGSFIPRLYYYYTKYKLEEDNINEKANTFNIAIAPSYYYNLAITKNILFSLGGSAGIGVNHSNNLGSENLTSALFEFTGRAVISYNSDSFFGGINSNIVILKHNVDKTTRQDDEITYLEFYIGYRFKAPKKWINFADNFNEKYGL</sequence>
<evidence type="ECO:0000313" key="1">
    <source>
        <dbReference type="EMBL" id="TYA52287.1"/>
    </source>
</evidence>
<name>A0A5D0G345_9FLAO</name>